<feature type="domain" description="Carboxyltransferase" evidence="4">
    <location>
        <begin position="3"/>
        <end position="203"/>
    </location>
</feature>
<accession>A0A9X1XJ02</accession>
<reference evidence="5" key="1">
    <citation type="submission" date="2021-11" db="EMBL/GenBank/DDBJ databases">
        <title>Vibrio ZSDE26 sp. nov. and Vibrio ZSDZ34 sp. nov., isolated from coastal seawater in Qingdao.</title>
        <authorList>
            <person name="Zhang P."/>
        </authorList>
    </citation>
    <scope>NUCLEOTIDE SEQUENCE</scope>
    <source>
        <strain evidence="5">ZSDE26</strain>
    </source>
</reference>
<dbReference type="PANTHER" id="PTHR34698:SF2">
    <property type="entry name" value="5-OXOPROLINASE SUBUNIT B"/>
    <property type="match status" value="1"/>
</dbReference>
<dbReference type="SUPFAM" id="SSF160467">
    <property type="entry name" value="PH0987 N-terminal domain-like"/>
    <property type="match status" value="1"/>
</dbReference>
<evidence type="ECO:0000313" key="5">
    <source>
        <dbReference type="EMBL" id="MCK6263897.1"/>
    </source>
</evidence>
<dbReference type="Proteomes" id="UP001139559">
    <property type="component" value="Unassembled WGS sequence"/>
</dbReference>
<evidence type="ECO:0000259" key="4">
    <source>
        <dbReference type="SMART" id="SM00796"/>
    </source>
</evidence>
<evidence type="ECO:0000313" key="6">
    <source>
        <dbReference type="Proteomes" id="UP001139559"/>
    </source>
</evidence>
<dbReference type="InterPro" id="IPR029000">
    <property type="entry name" value="Cyclophilin-like_dom_sf"/>
</dbReference>
<comment type="caution">
    <text evidence="5">The sequence shown here is derived from an EMBL/GenBank/DDBJ whole genome shotgun (WGS) entry which is preliminary data.</text>
</comment>
<sequence>MNCSIDPVAECSVLVSFDCESSKSLSLQIGACATAILESHSDWIMNITPSYRTILVDYLPHRVSLANLIQSIEQTLKRLEASPFPEKESIVLPAFYDESTGPDLYRYFNDGLSLKQIIELHTQQTYTVSAIGFAPGFAFLTSVHSTLQKPRLDTPRVSVAKGSIAIANNQTAVYPNQSPGGWNIIGNCPIPLYNPLEQPMTPFSIGSIVRFKSVSKEAFLSLGGVIPGKDV</sequence>
<dbReference type="GO" id="GO:0016787">
    <property type="term" value="F:hydrolase activity"/>
    <property type="evidence" value="ECO:0007669"/>
    <property type="project" value="UniProtKB-KW"/>
</dbReference>
<dbReference type="PANTHER" id="PTHR34698">
    <property type="entry name" value="5-OXOPROLINASE SUBUNIT B"/>
    <property type="match status" value="1"/>
</dbReference>
<dbReference type="RefSeq" id="WP_248008978.1">
    <property type="nucleotide sequence ID" value="NZ_JAJHVV010000006.1"/>
</dbReference>
<keyword evidence="6" id="KW-1185">Reference proteome</keyword>
<protein>
    <submittedName>
        <fullName evidence="5">Allophanate hydrolase subunit 1</fullName>
    </submittedName>
</protein>
<dbReference type="SMART" id="SM00796">
    <property type="entry name" value="AHS1"/>
    <property type="match status" value="1"/>
</dbReference>
<dbReference type="GO" id="GO:0005524">
    <property type="term" value="F:ATP binding"/>
    <property type="evidence" value="ECO:0007669"/>
    <property type="project" value="UniProtKB-KW"/>
</dbReference>
<dbReference type="Pfam" id="PF02682">
    <property type="entry name" value="CT_C_D"/>
    <property type="match status" value="1"/>
</dbReference>
<dbReference type="Gene3D" id="3.30.1360.40">
    <property type="match status" value="1"/>
</dbReference>
<name>A0A9X1XJ02_9VIBR</name>
<dbReference type="AlphaFoldDB" id="A0A9X1XJ02"/>
<dbReference type="InterPro" id="IPR010016">
    <property type="entry name" value="PxpB"/>
</dbReference>
<keyword evidence="2 5" id="KW-0378">Hydrolase</keyword>
<dbReference type="SUPFAM" id="SSF50891">
    <property type="entry name" value="Cyclophilin-like"/>
    <property type="match status" value="1"/>
</dbReference>
<proteinExistence type="predicted"/>
<dbReference type="InterPro" id="IPR003833">
    <property type="entry name" value="CT_C_D"/>
</dbReference>
<keyword evidence="1" id="KW-0547">Nucleotide-binding</keyword>
<gene>
    <name evidence="5" type="ORF">KP803_11515</name>
</gene>
<dbReference type="Gene3D" id="2.40.100.10">
    <property type="entry name" value="Cyclophilin-like"/>
    <property type="match status" value="1"/>
</dbReference>
<evidence type="ECO:0000256" key="3">
    <source>
        <dbReference type="ARBA" id="ARBA00022840"/>
    </source>
</evidence>
<evidence type="ECO:0000256" key="1">
    <source>
        <dbReference type="ARBA" id="ARBA00022741"/>
    </source>
</evidence>
<dbReference type="EMBL" id="JAJHVV010000006">
    <property type="protein sequence ID" value="MCK6263897.1"/>
    <property type="molecule type" value="Genomic_DNA"/>
</dbReference>
<keyword evidence="3" id="KW-0067">ATP-binding</keyword>
<evidence type="ECO:0000256" key="2">
    <source>
        <dbReference type="ARBA" id="ARBA00022801"/>
    </source>
</evidence>
<organism evidence="5 6">
    <name type="scientific">Vibrio amylolyticus</name>
    <dbReference type="NCBI Taxonomy" id="2847292"/>
    <lineage>
        <taxon>Bacteria</taxon>
        <taxon>Pseudomonadati</taxon>
        <taxon>Pseudomonadota</taxon>
        <taxon>Gammaproteobacteria</taxon>
        <taxon>Vibrionales</taxon>
        <taxon>Vibrionaceae</taxon>
        <taxon>Vibrio</taxon>
    </lineage>
</organism>